<dbReference type="SUPFAM" id="SSF160443">
    <property type="entry name" value="SMR domain-like"/>
    <property type="match status" value="1"/>
</dbReference>
<dbReference type="EMBL" id="CP001807">
    <property type="protein sequence ID" value="ACY48255.1"/>
    <property type="molecule type" value="Genomic_DNA"/>
</dbReference>
<evidence type="ECO:0000259" key="1">
    <source>
        <dbReference type="Pfam" id="PF01713"/>
    </source>
</evidence>
<dbReference type="AlphaFoldDB" id="D0MIE7"/>
<dbReference type="OrthoDB" id="1494964at2"/>
<keyword evidence="3" id="KW-1185">Reference proteome</keyword>
<reference evidence="2 3" key="1">
    <citation type="journal article" date="2009" name="Stand. Genomic Sci.">
        <title>Complete genome sequence of Rhodothermus marinus type strain (R-10).</title>
        <authorList>
            <person name="Nolan M."/>
            <person name="Tindall B.J."/>
            <person name="Pomrenke H."/>
            <person name="Lapidus A."/>
            <person name="Copeland A."/>
            <person name="Glavina Del Rio T."/>
            <person name="Lucas S."/>
            <person name="Chen F."/>
            <person name="Tice H."/>
            <person name="Cheng J.F."/>
            <person name="Saunders E."/>
            <person name="Han C."/>
            <person name="Bruce D."/>
            <person name="Goodwin L."/>
            <person name="Chain P."/>
            <person name="Pitluck S."/>
            <person name="Ovchinikova G."/>
            <person name="Pati A."/>
            <person name="Ivanova N."/>
            <person name="Mavromatis K."/>
            <person name="Chen A."/>
            <person name="Palaniappan K."/>
            <person name="Land M."/>
            <person name="Hauser L."/>
            <person name="Chang Y.J."/>
            <person name="Jeffries C.D."/>
            <person name="Brettin T."/>
            <person name="Goker M."/>
            <person name="Bristow J."/>
            <person name="Eisen J.A."/>
            <person name="Markowitz V."/>
            <person name="Hugenholtz P."/>
            <person name="Kyrpides N.C."/>
            <person name="Klenk H.P."/>
            <person name="Detter J.C."/>
        </authorList>
    </citation>
    <scope>NUCLEOTIDE SEQUENCE [LARGE SCALE GENOMIC DNA]</scope>
    <source>
        <strain evidence="3">ATCC 43812 / DSM 4252 / R-10</strain>
    </source>
</reference>
<name>D0MIE7_RHOM4</name>
<evidence type="ECO:0000313" key="2">
    <source>
        <dbReference type="EMBL" id="ACY48255.1"/>
    </source>
</evidence>
<accession>D0MIE7</accession>
<dbReference type="Gene3D" id="3.30.1370.110">
    <property type="match status" value="1"/>
</dbReference>
<sequence>MAYPRLTDDGRCVVLDLHGVRLAEARPLVLRVVAEAARRGRAQVRLIHGSSTTEPQGARPTIKRMLHEMLETGAFAPHITQALPLQNELLLALDLTATPDPRPIRLAECWPR</sequence>
<dbReference type="Proteomes" id="UP000002221">
    <property type="component" value="Chromosome"/>
</dbReference>
<dbReference type="STRING" id="518766.Rmar_1366"/>
<dbReference type="KEGG" id="rmr:Rmar_1366"/>
<dbReference type="Pfam" id="PF01713">
    <property type="entry name" value="Smr"/>
    <property type="match status" value="1"/>
</dbReference>
<feature type="domain" description="Smr" evidence="1">
    <location>
        <begin position="15"/>
        <end position="73"/>
    </location>
</feature>
<evidence type="ECO:0000313" key="3">
    <source>
        <dbReference type="Proteomes" id="UP000002221"/>
    </source>
</evidence>
<dbReference type="RefSeq" id="WP_012843866.1">
    <property type="nucleotide sequence ID" value="NC_013501.1"/>
</dbReference>
<gene>
    <name evidence="2" type="ordered locus">Rmar_1366</name>
</gene>
<dbReference type="InterPro" id="IPR036063">
    <property type="entry name" value="Smr_dom_sf"/>
</dbReference>
<protein>
    <recommendedName>
        <fullName evidence="1">Smr domain-containing protein</fullName>
    </recommendedName>
</protein>
<dbReference type="InterPro" id="IPR002625">
    <property type="entry name" value="Smr_dom"/>
</dbReference>
<proteinExistence type="predicted"/>
<organism evidence="2 3">
    <name type="scientific">Rhodothermus marinus (strain ATCC 43812 / DSM 4252 / R-10)</name>
    <name type="common">Rhodothermus obamensis</name>
    <dbReference type="NCBI Taxonomy" id="518766"/>
    <lineage>
        <taxon>Bacteria</taxon>
        <taxon>Pseudomonadati</taxon>
        <taxon>Rhodothermota</taxon>
        <taxon>Rhodothermia</taxon>
        <taxon>Rhodothermales</taxon>
        <taxon>Rhodothermaceae</taxon>
        <taxon>Rhodothermus</taxon>
    </lineage>
</organism>
<dbReference type="eggNOG" id="COG2840">
    <property type="taxonomic scope" value="Bacteria"/>
</dbReference>
<dbReference type="HOGENOM" id="CLU_2143896_0_0_10"/>